<dbReference type="SUPFAM" id="SSF52540">
    <property type="entry name" value="P-loop containing nucleoside triphosphate hydrolases"/>
    <property type="match status" value="1"/>
</dbReference>
<feature type="coiled-coil region" evidence="6">
    <location>
        <begin position="174"/>
        <end position="215"/>
    </location>
</feature>
<dbReference type="HAMAP" id="MF_01894">
    <property type="entry name" value="Smc_prok"/>
    <property type="match status" value="1"/>
</dbReference>
<feature type="coiled-coil region" evidence="6">
    <location>
        <begin position="423"/>
        <end position="492"/>
    </location>
</feature>
<dbReference type="InterPro" id="IPR024704">
    <property type="entry name" value="SMC"/>
</dbReference>
<dbReference type="Gene3D" id="1.20.1060.20">
    <property type="match status" value="1"/>
</dbReference>
<gene>
    <name evidence="6 8" type="primary">smc</name>
    <name evidence="8" type="ORF">PEDI_10190</name>
</gene>
<comment type="similarity">
    <text evidence="6">Belongs to the SMC family.</text>
</comment>
<dbReference type="NCBIfam" id="TIGR02168">
    <property type="entry name" value="SMC_prok_B"/>
    <property type="match status" value="1"/>
</dbReference>
<dbReference type="GO" id="GO:0007059">
    <property type="term" value="P:chromosome segregation"/>
    <property type="evidence" value="ECO:0007669"/>
    <property type="project" value="UniProtKB-UniRule"/>
</dbReference>
<keyword evidence="9" id="KW-1185">Reference proteome</keyword>
<dbReference type="RefSeq" id="WP_338236213.1">
    <property type="nucleotide sequence ID" value="NZ_BQKE01000001.1"/>
</dbReference>
<dbReference type="GO" id="GO:0016887">
    <property type="term" value="F:ATP hydrolysis activity"/>
    <property type="evidence" value="ECO:0007669"/>
    <property type="project" value="InterPro"/>
</dbReference>
<dbReference type="InterPro" id="IPR010935">
    <property type="entry name" value="SMC_hinge"/>
</dbReference>
<reference evidence="8 9" key="1">
    <citation type="submission" date="2021-12" db="EMBL/GenBank/DDBJ databases">
        <title>Genome sequencing of bacteria with rrn-lacking chromosome and rrn-plasmid.</title>
        <authorList>
            <person name="Anda M."/>
            <person name="Iwasaki W."/>
        </authorList>
    </citation>
    <scope>NUCLEOTIDE SEQUENCE [LARGE SCALE GENOMIC DNA]</scope>
    <source>
        <strain evidence="8 9">NBRC 15940</strain>
    </source>
</reference>
<keyword evidence="5 6" id="KW-0238">DNA-binding</keyword>
<evidence type="ECO:0000259" key="7">
    <source>
        <dbReference type="SMART" id="SM00968"/>
    </source>
</evidence>
<comment type="caution">
    <text evidence="8">The sequence shown here is derived from an EMBL/GenBank/DDBJ whole genome shotgun (WGS) entry which is preliminary data.</text>
</comment>
<dbReference type="GO" id="GO:0007062">
    <property type="term" value="P:sister chromatid cohesion"/>
    <property type="evidence" value="ECO:0007669"/>
    <property type="project" value="InterPro"/>
</dbReference>
<keyword evidence="4 6" id="KW-0175">Coiled coil</keyword>
<dbReference type="Pfam" id="PF06470">
    <property type="entry name" value="SMC_hinge"/>
    <property type="match status" value="1"/>
</dbReference>
<dbReference type="EMBL" id="BQKE01000001">
    <property type="protein sequence ID" value="GJM60467.1"/>
    <property type="molecule type" value="Genomic_DNA"/>
</dbReference>
<keyword evidence="3 6" id="KW-0067">ATP-binding</keyword>
<feature type="binding site" evidence="6">
    <location>
        <begin position="32"/>
        <end position="39"/>
    </location>
    <ligand>
        <name>ATP</name>
        <dbReference type="ChEBI" id="CHEBI:30616"/>
    </ligand>
</feature>
<evidence type="ECO:0000313" key="9">
    <source>
        <dbReference type="Proteomes" id="UP001310022"/>
    </source>
</evidence>
<dbReference type="InterPro" id="IPR011890">
    <property type="entry name" value="SMC_prok"/>
</dbReference>
<comment type="function">
    <text evidence="6">Required for chromosome condensation and partitioning.</text>
</comment>
<dbReference type="AlphaFoldDB" id="A0AAN4VX04"/>
<dbReference type="Gene3D" id="3.30.70.1620">
    <property type="match status" value="1"/>
</dbReference>
<evidence type="ECO:0000256" key="5">
    <source>
        <dbReference type="ARBA" id="ARBA00023125"/>
    </source>
</evidence>
<comment type="domain">
    <text evidence="6">Contains large globular domains required for ATP hydrolysis at each terminus and a third globular domain forming a flexible hinge near the middle of the molecule. These domains are separated by coiled-coil structures.</text>
</comment>
<sequence>MQLTSLEIKGFKSFGDRVEINFNEGITGIVGPNGCGKSNVVDAIRWVLGEQKTSALRSEKMENIIFNGTRNRKATNLAEVSLTFKNTKNLLPTEYHTVTISRRYYRSGDSEYLLNGVTCRLKDITGLFMDTGITSNSYAIIELRMVEEILNDKDNSRRGLFEEAAGISKFKARKKETLKKLKDTDADLERVEDLLAEIEKNMKSLERQAKTAKRYFKLKEDYKNFSLQLACQEVKTFRDQFFRVEEQLNKENDQRAHISSQIALKEAEVEKLKADLLNVEQLLRSNQQNLNQHVGKIRDYESDKQVKTERKRFLSERINQLKIQLEEQQQNLRNVEQQMQAATQTMTSAERMLLEVEAQKNQLESQKEQARQQLDLSQNQLESVISREKSAQQSLFQSQKDLEIARVQRSALKMEMEKGLAEKQNQQRDLSIFEDKLNDLNEEFADKAGVLEGLERSELELQENIQEQEHLADELKEQIRKSSRILDAKENEFQLKKSLMENLEGYPEALQHIRNHQDWEGKAAPLLSEIVDAPDRFRAALTTFLEPFMNYFIVPTAQEAKAAIRRLKEDEKGKAHFFLLDQINKISETPHISGLTAAMEVMESAAEYHPLLSLLLHRVYFVEHEKAIPPNANGIFVNNDGSIIQKKFSIGGGSVNADQHGLGTARQVEKLKSVVLQLEEKLKGEEIALEECLKKIATLKAGSEKEQIDRLKAEVAILKQEQAVARTKFEQVHQVIQQSEYNQEALGDQLSTLEEEIQSLSPQKERLSAEIEGLVEQGEILKEQVDVQKEEFELVLAQFNEVNLNFHRQENALQSAEQQYELQQKHQKHIQDQSQQAKDELAELQEEQANLQNHQVEKDEELMRLYAEREQLERVVEDTEKKYGLHRTAIDSAEKEAKQYLREKEVTDELVMKYSQALNEAKLGMQSTQERLKVEFEVDLEELLENTDPEQIPHAVEQLKQWVQETKSKLDRIGPINPLAVEAYNEIQERYTFINQQKEDLYEAKNDLMDTISQIDETARENFMEAFGKIKTNFIRVFRSLFTEEDDCDLTLSDPENPLESKIDIIAKPKGKRPLSISQLSGGEKTLTATSLLFAIYLLKPAPFCIFDEVDAPLDDANIDKFNNIIRTFSNESQFIIVTHNKRTMASTDIMYGVTMLEQGVSRVVPVDLRGIEEKVTA</sequence>
<dbReference type="GO" id="GO:0005737">
    <property type="term" value="C:cytoplasm"/>
    <property type="evidence" value="ECO:0007669"/>
    <property type="project" value="UniProtKB-SubCell"/>
</dbReference>
<evidence type="ECO:0000256" key="1">
    <source>
        <dbReference type="ARBA" id="ARBA00022490"/>
    </source>
</evidence>
<evidence type="ECO:0000256" key="2">
    <source>
        <dbReference type="ARBA" id="ARBA00022741"/>
    </source>
</evidence>
<protein>
    <recommendedName>
        <fullName evidence="6">Chromosome partition protein Smc</fullName>
    </recommendedName>
</protein>
<dbReference type="GO" id="GO:0003677">
    <property type="term" value="F:DNA binding"/>
    <property type="evidence" value="ECO:0007669"/>
    <property type="project" value="UniProtKB-UniRule"/>
</dbReference>
<dbReference type="PANTHER" id="PTHR43977">
    <property type="entry name" value="STRUCTURAL MAINTENANCE OF CHROMOSOMES PROTEIN 3"/>
    <property type="match status" value="1"/>
</dbReference>
<feature type="coiled-coil region" evidence="6">
    <location>
        <begin position="262"/>
        <end position="387"/>
    </location>
</feature>
<evidence type="ECO:0000256" key="6">
    <source>
        <dbReference type="HAMAP-Rule" id="MF_01894"/>
    </source>
</evidence>
<keyword evidence="2 6" id="KW-0547">Nucleotide-binding</keyword>
<dbReference type="InterPro" id="IPR027417">
    <property type="entry name" value="P-loop_NTPase"/>
</dbReference>
<dbReference type="SMART" id="SM00968">
    <property type="entry name" value="SMC_hinge"/>
    <property type="match status" value="1"/>
</dbReference>
<dbReference type="Proteomes" id="UP001310022">
    <property type="component" value="Unassembled WGS sequence"/>
</dbReference>
<dbReference type="Gene3D" id="3.40.50.300">
    <property type="entry name" value="P-loop containing nucleotide triphosphate hydrolases"/>
    <property type="match status" value="2"/>
</dbReference>
<feature type="coiled-coil region" evidence="6">
    <location>
        <begin position="668"/>
        <end position="910"/>
    </location>
</feature>
<name>A0AAN4VX04_9BACT</name>
<evidence type="ECO:0000313" key="8">
    <source>
        <dbReference type="EMBL" id="GJM60467.1"/>
    </source>
</evidence>
<dbReference type="GO" id="GO:0005524">
    <property type="term" value="F:ATP binding"/>
    <property type="evidence" value="ECO:0007669"/>
    <property type="project" value="UniProtKB-UniRule"/>
</dbReference>
<dbReference type="CDD" id="cd03278">
    <property type="entry name" value="ABC_SMC_barmotin"/>
    <property type="match status" value="1"/>
</dbReference>
<dbReference type="GO" id="GO:0006260">
    <property type="term" value="P:DNA replication"/>
    <property type="evidence" value="ECO:0007669"/>
    <property type="project" value="UniProtKB-UniRule"/>
</dbReference>
<evidence type="ECO:0000256" key="4">
    <source>
        <dbReference type="ARBA" id="ARBA00023054"/>
    </source>
</evidence>
<dbReference type="GO" id="GO:0005694">
    <property type="term" value="C:chromosome"/>
    <property type="evidence" value="ECO:0007669"/>
    <property type="project" value="InterPro"/>
</dbReference>
<accession>A0AAN4VX04</accession>
<dbReference type="InterPro" id="IPR036277">
    <property type="entry name" value="SMC_hinge_sf"/>
</dbReference>
<keyword evidence="1 6" id="KW-0963">Cytoplasm</keyword>
<comment type="subcellular location">
    <subcellularLocation>
        <location evidence="6">Cytoplasm</location>
    </subcellularLocation>
</comment>
<dbReference type="Pfam" id="PF02463">
    <property type="entry name" value="SMC_N"/>
    <property type="match status" value="1"/>
</dbReference>
<comment type="subunit">
    <text evidence="6">Homodimer.</text>
</comment>
<dbReference type="GO" id="GO:0030261">
    <property type="term" value="P:chromosome condensation"/>
    <property type="evidence" value="ECO:0007669"/>
    <property type="project" value="InterPro"/>
</dbReference>
<organism evidence="8 9">
    <name type="scientific">Persicobacter diffluens</name>
    <dbReference type="NCBI Taxonomy" id="981"/>
    <lineage>
        <taxon>Bacteria</taxon>
        <taxon>Pseudomonadati</taxon>
        <taxon>Bacteroidota</taxon>
        <taxon>Cytophagia</taxon>
        <taxon>Cytophagales</taxon>
        <taxon>Persicobacteraceae</taxon>
        <taxon>Persicobacter</taxon>
    </lineage>
</organism>
<dbReference type="SUPFAM" id="SSF75553">
    <property type="entry name" value="Smc hinge domain"/>
    <property type="match status" value="1"/>
</dbReference>
<feature type="domain" description="SMC hinge" evidence="7">
    <location>
        <begin position="521"/>
        <end position="628"/>
    </location>
</feature>
<evidence type="ECO:0000256" key="3">
    <source>
        <dbReference type="ARBA" id="ARBA00022840"/>
    </source>
</evidence>
<dbReference type="InterPro" id="IPR003395">
    <property type="entry name" value="RecF/RecN/SMC_N"/>
</dbReference>
<proteinExistence type="inferred from homology"/>
<dbReference type="PIRSF" id="PIRSF005719">
    <property type="entry name" value="SMC"/>
    <property type="match status" value="1"/>
</dbReference>